<organism evidence="1 4">
    <name type="scientific">Trichinella pseudospiralis</name>
    <name type="common">Parasitic roundworm</name>
    <dbReference type="NCBI Taxonomy" id="6337"/>
    <lineage>
        <taxon>Eukaryota</taxon>
        <taxon>Metazoa</taxon>
        <taxon>Ecdysozoa</taxon>
        <taxon>Nematoda</taxon>
        <taxon>Enoplea</taxon>
        <taxon>Dorylaimia</taxon>
        <taxon>Trichinellida</taxon>
        <taxon>Trichinellidae</taxon>
        <taxon>Trichinella</taxon>
    </lineage>
</organism>
<dbReference type="AlphaFoldDB" id="A0A0V1FQR6"/>
<accession>A0A0V1FQR6</accession>
<protein>
    <submittedName>
        <fullName evidence="1">Uncharacterized protein</fullName>
    </submittedName>
</protein>
<reference evidence="3 4" key="1">
    <citation type="submission" date="2015-01" db="EMBL/GenBank/DDBJ databases">
        <title>Evolution of Trichinella species and genotypes.</title>
        <authorList>
            <person name="Korhonen P.K."/>
            <person name="Edoardo P."/>
            <person name="Giuseppe L.R."/>
            <person name="Gasser R.B."/>
        </authorList>
    </citation>
    <scope>NUCLEOTIDE SEQUENCE [LARGE SCALE GENOMIC DNA]</scope>
    <source>
        <strain evidence="2">ISS176</strain>
        <strain evidence="1">ISS470</strain>
    </source>
</reference>
<sequence length="95" mass="10558">MKVCGSLNKISDVTKWNPTHATVDNWKLIGRSLHTILHQTTEGCGVGIVQILSYAKQLLFDCHRSSQSVSRWGILSEKQNELDDFNATVPAKPPP</sequence>
<dbReference type="EMBL" id="JYDV01000144">
    <property type="protein sequence ID" value="KRZ29077.1"/>
    <property type="molecule type" value="Genomic_DNA"/>
</dbReference>
<dbReference type="EMBL" id="JYDT01000043">
    <property type="protein sequence ID" value="KRY88365.1"/>
    <property type="molecule type" value="Genomic_DNA"/>
</dbReference>
<evidence type="ECO:0000313" key="3">
    <source>
        <dbReference type="Proteomes" id="UP000054826"/>
    </source>
</evidence>
<keyword evidence="4" id="KW-1185">Reference proteome</keyword>
<gene>
    <name evidence="2" type="ORF">T4C_10450</name>
    <name evidence="1" type="ORF">T4D_11799</name>
</gene>
<dbReference type="Proteomes" id="UP000054826">
    <property type="component" value="Unassembled WGS sequence"/>
</dbReference>
<proteinExistence type="predicted"/>
<evidence type="ECO:0000313" key="4">
    <source>
        <dbReference type="Proteomes" id="UP000054995"/>
    </source>
</evidence>
<dbReference type="Proteomes" id="UP000054995">
    <property type="component" value="Unassembled WGS sequence"/>
</dbReference>
<name>A0A0V1FQR6_TRIPS</name>
<evidence type="ECO:0000313" key="2">
    <source>
        <dbReference type="EMBL" id="KRZ29077.1"/>
    </source>
</evidence>
<comment type="caution">
    <text evidence="1">The sequence shown here is derived from an EMBL/GenBank/DDBJ whole genome shotgun (WGS) entry which is preliminary data.</text>
</comment>
<evidence type="ECO:0000313" key="1">
    <source>
        <dbReference type="EMBL" id="KRY88365.1"/>
    </source>
</evidence>